<accession>A0A081TXK1</accession>
<evidence type="ECO:0000259" key="6">
    <source>
        <dbReference type="PROSITE" id="PS01124"/>
    </source>
</evidence>
<dbReference type="Gene3D" id="1.25.40.10">
    <property type="entry name" value="Tetratricopeptide repeat domain"/>
    <property type="match status" value="2"/>
</dbReference>
<keyword evidence="1" id="KW-0805">Transcription regulation</keyword>
<evidence type="ECO:0000256" key="5">
    <source>
        <dbReference type="SAM" id="SignalP"/>
    </source>
</evidence>
<comment type="caution">
    <text evidence="7">The sequence shown here is derived from an EMBL/GenBank/DDBJ whole genome shotgun (WGS) entry which is preliminary data.</text>
</comment>
<feature type="transmembrane region" description="Helical" evidence="4">
    <location>
        <begin position="396"/>
        <end position="419"/>
    </location>
</feature>
<dbReference type="InterPro" id="IPR011990">
    <property type="entry name" value="TPR-like_helical_dom_sf"/>
</dbReference>
<dbReference type="PROSITE" id="PS00041">
    <property type="entry name" value="HTH_ARAC_FAMILY_1"/>
    <property type="match status" value="1"/>
</dbReference>
<dbReference type="Pfam" id="PF12833">
    <property type="entry name" value="HTH_18"/>
    <property type="match status" value="1"/>
</dbReference>
<name>A0A081TXK1_BACFG</name>
<keyword evidence="2" id="KW-0238">DNA-binding</keyword>
<dbReference type="EMBL" id="JMZZ02000032">
    <property type="protein sequence ID" value="KFX76517.1"/>
    <property type="molecule type" value="Genomic_DNA"/>
</dbReference>
<evidence type="ECO:0000256" key="1">
    <source>
        <dbReference type="ARBA" id="ARBA00023015"/>
    </source>
</evidence>
<dbReference type="SUPFAM" id="SSF46689">
    <property type="entry name" value="Homeodomain-like"/>
    <property type="match status" value="1"/>
</dbReference>
<dbReference type="GO" id="GO:0043565">
    <property type="term" value="F:sequence-specific DNA binding"/>
    <property type="evidence" value="ECO:0007669"/>
    <property type="project" value="InterPro"/>
</dbReference>
<evidence type="ECO:0000256" key="4">
    <source>
        <dbReference type="SAM" id="Phobius"/>
    </source>
</evidence>
<dbReference type="InterPro" id="IPR018060">
    <property type="entry name" value="HTH_AraC"/>
</dbReference>
<organism evidence="7">
    <name type="scientific">Bacteroides fragilis</name>
    <dbReference type="NCBI Taxonomy" id="817"/>
    <lineage>
        <taxon>Bacteria</taxon>
        <taxon>Pseudomonadati</taxon>
        <taxon>Bacteroidota</taxon>
        <taxon>Bacteroidia</taxon>
        <taxon>Bacteroidales</taxon>
        <taxon>Bacteroidaceae</taxon>
        <taxon>Bacteroides</taxon>
    </lineage>
</organism>
<dbReference type="InterPro" id="IPR009057">
    <property type="entry name" value="Homeodomain-like_sf"/>
</dbReference>
<evidence type="ECO:0000313" key="7">
    <source>
        <dbReference type="EMBL" id="KFX76517.1"/>
    </source>
</evidence>
<keyword evidence="4" id="KW-0812">Transmembrane</keyword>
<reference evidence="7" key="2">
    <citation type="submission" date="2014-07" db="EMBL/GenBank/DDBJ databases">
        <title>Genetics and epidemiology of antimicrobial resistance in B. fragilis group.</title>
        <authorList>
            <person name="Sydenham T.V."/>
            <person name="Hasman H."/>
            <person name="Kemp M."/>
            <person name="Justesen U.S."/>
        </authorList>
    </citation>
    <scope>NUCLEOTIDE SEQUENCE [LARGE SCALE GENOMIC DNA]</scope>
    <source>
        <strain evidence="7">DCMOUH0018B</strain>
    </source>
</reference>
<dbReference type="AlphaFoldDB" id="A0A081TXK1"/>
<dbReference type="InterPro" id="IPR018062">
    <property type="entry name" value="HTH_AraC-typ_CS"/>
</dbReference>
<dbReference type="Gene3D" id="1.10.10.60">
    <property type="entry name" value="Homeodomain-like"/>
    <property type="match status" value="1"/>
</dbReference>
<dbReference type="PANTHER" id="PTHR43280">
    <property type="entry name" value="ARAC-FAMILY TRANSCRIPTIONAL REGULATOR"/>
    <property type="match status" value="1"/>
</dbReference>
<proteinExistence type="predicted"/>
<reference evidence="7" key="1">
    <citation type="book" date="2014" name="THE 24TH EUROPEAN CONGRESS OF CLINICAL MICROBIOLOGY AND INFECTIOUS DISEASES" publisher="ECCMID 2014" city="Barcelona, Spain">
        <title>Identification of resistance genes in three multidrug-resistant Bacteroides fragilis isolates by whole genome sequencing.</title>
        <editorList>
            <person name="Unknown"/>
            <person name="A."/>
        </editorList>
        <authorList>
            <person name="Sydenham T.V."/>
            <person name="Hasman H."/>
            <person name="Wang M."/>
            <person name="Soki J."/>
            <person name="Nagy E."/>
            <person name="Justesen U.S."/>
        </authorList>
    </citation>
    <scope>NUCLEOTIDE SEQUENCE</scope>
    <source>
        <strain evidence="7">DCMOUH0018B</strain>
    </source>
</reference>
<dbReference type="PRINTS" id="PR00032">
    <property type="entry name" value="HTHARAC"/>
</dbReference>
<keyword evidence="3" id="KW-0804">Transcription</keyword>
<evidence type="ECO:0000256" key="2">
    <source>
        <dbReference type="ARBA" id="ARBA00023125"/>
    </source>
</evidence>
<protein>
    <submittedName>
        <fullName evidence="7">AraC family transcriptional regulator</fullName>
    </submittedName>
</protein>
<dbReference type="PROSITE" id="PS01124">
    <property type="entry name" value="HTH_ARAC_FAMILY_2"/>
    <property type="match status" value="1"/>
</dbReference>
<dbReference type="SUPFAM" id="SSF81901">
    <property type="entry name" value="HCP-like"/>
    <property type="match status" value="1"/>
</dbReference>
<dbReference type="SMART" id="SM00342">
    <property type="entry name" value="HTH_ARAC"/>
    <property type="match status" value="1"/>
</dbReference>
<keyword evidence="4" id="KW-0472">Membrane</keyword>
<feature type="domain" description="HTH araC/xylS-type" evidence="6">
    <location>
        <begin position="481"/>
        <end position="583"/>
    </location>
</feature>
<dbReference type="PATRIC" id="fig|817.53.peg.202"/>
<gene>
    <name evidence="7" type="ORF">EE52_0200960</name>
</gene>
<evidence type="ECO:0000256" key="3">
    <source>
        <dbReference type="ARBA" id="ARBA00023163"/>
    </source>
</evidence>
<dbReference type="PANTHER" id="PTHR43280:SF28">
    <property type="entry name" value="HTH-TYPE TRANSCRIPTIONAL ACTIVATOR RHAS"/>
    <property type="match status" value="1"/>
</dbReference>
<feature type="signal peptide" evidence="5">
    <location>
        <begin position="1"/>
        <end position="24"/>
    </location>
</feature>
<dbReference type="InterPro" id="IPR020449">
    <property type="entry name" value="Tscrpt_reg_AraC-type_HTH"/>
</dbReference>
<dbReference type="RefSeq" id="WP_032540604.1">
    <property type="nucleotide sequence ID" value="NZ_CAEUHN010000012.1"/>
</dbReference>
<keyword evidence="4" id="KW-1133">Transmembrane helix</keyword>
<dbReference type="GO" id="GO:0003700">
    <property type="term" value="F:DNA-binding transcription factor activity"/>
    <property type="evidence" value="ECO:0007669"/>
    <property type="project" value="InterPro"/>
</dbReference>
<feature type="chain" id="PRO_5010404678" evidence="5">
    <location>
        <begin position="25"/>
        <end position="589"/>
    </location>
</feature>
<sequence>MKYKTSLIAILWGSLLCFTLPVLAQNNLQRQKDSLRQVIEHSEGIDKLKSYNRLYYLYMSEVADNQKMDTLLRLFSRVEAEAIKQGNVEMQGMVYGNTIISHINRKEYDEIIQKAPGYLDFYIRHELWKFYYQINMQLITAYNLKGDYKQAAEAAELMFDRARKREDKAGMALALYATGITYNVQNRWKEEEECFRECAGLLWEVSGYDNILTQSYAFLCTALRAQAQYDKLLQLVPDYEKAIARFEKSSGRTQPEARGNLYVALMNTYIDTKDYDKAGEYLSKLESIVNNNISKYELARAKALIFQSQGDYRRALAVIDSATVGIDESDFSLNDTRKIKMEILARMGRVDEALALLDQFIATNDTIKNVEVNARFDELRTQYEVEKHIAEKERNFHYLLFALAICLVLALLLAGTFYYNRTIALKNRKLYERIKEQDRLADELFRLENARQSESSLKDSGKTARATELFAPSGEQQNLVIRLQEYLLSDDNLSNTDINRDDIISALGTNKNALTDAVKAVTGKSPMEYMRTLKVEEARRKLDSHPELTIEAIAFSCGFNIPSTFYRLFRKQYGISPTEYRKMATSQEK</sequence>
<keyword evidence="5" id="KW-0732">Signal</keyword>